<feature type="transmembrane region" description="Helical" evidence="1">
    <location>
        <begin position="111"/>
        <end position="133"/>
    </location>
</feature>
<dbReference type="InterPro" id="IPR036927">
    <property type="entry name" value="Cyt_c_oxase-like_su1_sf"/>
</dbReference>
<dbReference type="InterPro" id="IPR021299">
    <property type="entry name" value="DUF2871"/>
</dbReference>
<proteinExistence type="predicted"/>
<feature type="transmembrane region" description="Helical" evidence="1">
    <location>
        <begin position="80"/>
        <end position="99"/>
    </location>
</feature>
<evidence type="ECO:0000256" key="1">
    <source>
        <dbReference type="SAM" id="Phobius"/>
    </source>
</evidence>
<feature type="transmembrane region" description="Helical" evidence="1">
    <location>
        <begin position="48"/>
        <end position="68"/>
    </location>
</feature>
<dbReference type="Proteomes" id="UP000249432">
    <property type="component" value="Unassembled WGS sequence"/>
</dbReference>
<reference evidence="2 3" key="1">
    <citation type="submission" date="2017-08" db="EMBL/GenBank/DDBJ databases">
        <title>Infants hospitalized years apart are colonized by the same room-sourced microbial strains.</title>
        <authorList>
            <person name="Brooks B."/>
            <person name="Olm M.R."/>
            <person name="Firek B.A."/>
            <person name="Baker R."/>
            <person name="Thomas B.C."/>
            <person name="Morowitz M.J."/>
            <person name="Banfield J.F."/>
        </authorList>
    </citation>
    <scope>NUCLEOTIDE SEQUENCE [LARGE SCALE GENOMIC DNA]</scope>
    <source>
        <strain evidence="2">S2_003_000_R1_3</strain>
    </source>
</reference>
<gene>
    <name evidence="2" type="ORF">DI525_10770</name>
</gene>
<dbReference type="AlphaFoldDB" id="A0A2W5SJ56"/>
<dbReference type="SUPFAM" id="SSF81442">
    <property type="entry name" value="Cytochrome c oxidase subunit I-like"/>
    <property type="match status" value="1"/>
</dbReference>
<keyword evidence="1" id="KW-0812">Transmembrane</keyword>
<dbReference type="EMBL" id="QFRA01000051">
    <property type="protein sequence ID" value="PZR03219.1"/>
    <property type="molecule type" value="Genomic_DNA"/>
</dbReference>
<organism evidence="2 3">
    <name type="scientific">Corynebacterium kroppenstedtii</name>
    <dbReference type="NCBI Taxonomy" id="161879"/>
    <lineage>
        <taxon>Bacteria</taxon>
        <taxon>Bacillati</taxon>
        <taxon>Actinomycetota</taxon>
        <taxon>Actinomycetes</taxon>
        <taxon>Mycobacteriales</taxon>
        <taxon>Corynebacteriaceae</taxon>
        <taxon>Corynebacterium</taxon>
    </lineage>
</organism>
<comment type="caution">
    <text evidence="2">The sequence shown here is derived from an EMBL/GenBank/DDBJ whole genome shotgun (WGS) entry which is preliminary data.</text>
</comment>
<name>A0A2W5SJ56_9CORY</name>
<protein>
    <recommendedName>
        <fullName evidence="4">DUF2871 domain-containing protein</fullName>
    </recommendedName>
</protein>
<sequence length="148" mass="16887">MASLGAMRKLFIAATVWLAIGVIAGVFYREFTRAHDFEGTTQLSVVHTHSLILGMTMNLLFLVFTLVLRIDKDRRFTTFFWIYNAGAAWTVGFLAFHGIRQVLGKDFPESLAVFAGMGHIIITVGFVLFFVILNKYVKRWRRKNNVSH</sequence>
<evidence type="ECO:0000313" key="2">
    <source>
        <dbReference type="EMBL" id="PZR03219.1"/>
    </source>
</evidence>
<evidence type="ECO:0000313" key="3">
    <source>
        <dbReference type="Proteomes" id="UP000249432"/>
    </source>
</evidence>
<keyword evidence="1" id="KW-1133">Transmembrane helix</keyword>
<accession>A0A2W5SJ56</accession>
<evidence type="ECO:0008006" key="4">
    <source>
        <dbReference type="Google" id="ProtNLM"/>
    </source>
</evidence>
<dbReference type="Pfam" id="PF11070">
    <property type="entry name" value="DUF2871"/>
    <property type="match status" value="1"/>
</dbReference>
<keyword evidence="1" id="KW-0472">Membrane</keyword>